<evidence type="ECO:0000313" key="4">
    <source>
        <dbReference type="Proteomes" id="UP000054018"/>
    </source>
</evidence>
<reference evidence="3 4" key="1">
    <citation type="submission" date="2014-04" db="EMBL/GenBank/DDBJ databases">
        <authorList>
            <consortium name="DOE Joint Genome Institute"/>
            <person name="Kuo A."/>
            <person name="Kohler A."/>
            <person name="Costa M.D."/>
            <person name="Nagy L.G."/>
            <person name="Floudas D."/>
            <person name="Copeland A."/>
            <person name="Barry K.W."/>
            <person name="Cichocki N."/>
            <person name="Veneault-Fourrey C."/>
            <person name="LaButti K."/>
            <person name="Lindquist E.A."/>
            <person name="Lipzen A."/>
            <person name="Lundell T."/>
            <person name="Morin E."/>
            <person name="Murat C."/>
            <person name="Sun H."/>
            <person name="Tunlid A."/>
            <person name="Henrissat B."/>
            <person name="Grigoriev I.V."/>
            <person name="Hibbett D.S."/>
            <person name="Martin F."/>
            <person name="Nordberg H.P."/>
            <person name="Cantor M.N."/>
            <person name="Hua S.X."/>
        </authorList>
    </citation>
    <scope>NUCLEOTIDE SEQUENCE [LARGE SCALE GENOMIC DNA]</scope>
    <source>
        <strain evidence="3 4">441</strain>
    </source>
</reference>
<gene>
    <name evidence="3" type="ORF">PISMIDRAFT_674040</name>
</gene>
<feature type="region of interest" description="Disordered" evidence="1">
    <location>
        <begin position="220"/>
        <end position="241"/>
    </location>
</feature>
<dbReference type="SUPFAM" id="SSF52540">
    <property type="entry name" value="P-loop containing nucleoside triphosphate hydrolases"/>
    <property type="match status" value="1"/>
</dbReference>
<dbReference type="InterPro" id="IPR038727">
    <property type="entry name" value="NadR/Ttd14_AAA_dom"/>
</dbReference>
<dbReference type="Proteomes" id="UP000054018">
    <property type="component" value="Unassembled WGS sequence"/>
</dbReference>
<proteinExistence type="predicted"/>
<reference evidence="4" key="2">
    <citation type="submission" date="2015-01" db="EMBL/GenBank/DDBJ databases">
        <title>Evolutionary Origins and Diversification of the Mycorrhizal Mutualists.</title>
        <authorList>
            <consortium name="DOE Joint Genome Institute"/>
            <consortium name="Mycorrhizal Genomics Consortium"/>
            <person name="Kohler A."/>
            <person name="Kuo A."/>
            <person name="Nagy L.G."/>
            <person name="Floudas D."/>
            <person name="Copeland A."/>
            <person name="Barry K.W."/>
            <person name="Cichocki N."/>
            <person name="Veneault-Fourrey C."/>
            <person name="LaButti K."/>
            <person name="Lindquist E.A."/>
            <person name="Lipzen A."/>
            <person name="Lundell T."/>
            <person name="Morin E."/>
            <person name="Murat C."/>
            <person name="Riley R."/>
            <person name="Ohm R."/>
            <person name="Sun H."/>
            <person name="Tunlid A."/>
            <person name="Henrissat B."/>
            <person name="Grigoriev I.V."/>
            <person name="Hibbett D.S."/>
            <person name="Martin F."/>
        </authorList>
    </citation>
    <scope>NUCLEOTIDE SEQUENCE [LARGE SCALE GENOMIC DNA]</scope>
    <source>
        <strain evidence="4">441</strain>
    </source>
</reference>
<evidence type="ECO:0000313" key="3">
    <source>
        <dbReference type="EMBL" id="KIK28325.1"/>
    </source>
</evidence>
<name>A0A0C9YTN8_9AGAM</name>
<dbReference type="HOGENOM" id="CLU_087993_0_0_1"/>
<evidence type="ECO:0000256" key="1">
    <source>
        <dbReference type="SAM" id="MobiDB-lite"/>
    </source>
</evidence>
<organism evidence="3 4">
    <name type="scientific">Pisolithus microcarpus 441</name>
    <dbReference type="NCBI Taxonomy" id="765257"/>
    <lineage>
        <taxon>Eukaryota</taxon>
        <taxon>Fungi</taxon>
        <taxon>Dikarya</taxon>
        <taxon>Basidiomycota</taxon>
        <taxon>Agaricomycotina</taxon>
        <taxon>Agaricomycetes</taxon>
        <taxon>Agaricomycetidae</taxon>
        <taxon>Boletales</taxon>
        <taxon>Sclerodermatineae</taxon>
        <taxon>Pisolithaceae</taxon>
        <taxon>Pisolithus</taxon>
    </lineage>
</organism>
<keyword evidence="4" id="KW-1185">Reference proteome</keyword>
<dbReference type="Gene3D" id="3.40.50.300">
    <property type="entry name" value="P-loop containing nucleotide triphosphate hydrolases"/>
    <property type="match status" value="1"/>
</dbReference>
<accession>A0A0C9YTN8</accession>
<dbReference type="OrthoDB" id="6118920at2759"/>
<feature type="domain" description="NadR/Ttd14 AAA" evidence="2">
    <location>
        <begin position="6"/>
        <end position="176"/>
    </location>
</feature>
<dbReference type="EMBL" id="KN833693">
    <property type="protein sequence ID" value="KIK28325.1"/>
    <property type="molecule type" value="Genomic_DNA"/>
</dbReference>
<dbReference type="Pfam" id="PF13521">
    <property type="entry name" value="AAA_28"/>
    <property type="match status" value="1"/>
</dbReference>
<protein>
    <recommendedName>
        <fullName evidence="2">NadR/Ttd14 AAA domain-containing protein</fullName>
    </recommendedName>
</protein>
<evidence type="ECO:0000259" key="2">
    <source>
        <dbReference type="Pfam" id="PF13521"/>
    </source>
</evidence>
<sequence length="241" mass="27097">MSPVQVYVIGPSSTGKTTLCNALAKSVGLSTRCYITEVARQVMQSKGYTRADVGTMEMQQAIMLAQLEKEADAFACARWGNSEGLILSDRSGIDPIVYAIMTAKDEAEAHQKEDVLVNIPAFQMALRRYKEAIFLLLNPVEEWLVDDGVRSLDHHERCIKVFHQVLDKFGLKYQEMGAETKKIEDRVRLMEERIVLAHRPHVSQMRETLAIRPRVSESTSACCPNTEGQHPVTNTSREMSL</sequence>
<dbReference type="AlphaFoldDB" id="A0A0C9YTN8"/>
<dbReference type="InterPro" id="IPR027417">
    <property type="entry name" value="P-loop_NTPase"/>
</dbReference>